<evidence type="ECO:0000259" key="4">
    <source>
        <dbReference type="PROSITE" id="PS50067"/>
    </source>
</evidence>
<dbReference type="InterPro" id="IPR036961">
    <property type="entry name" value="Kinesin_motor_dom_sf"/>
</dbReference>
<evidence type="ECO:0000256" key="2">
    <source>
        <dbReference type="ARBA" id="ARBA00022840"/>
    </source>
</evidence>
<comment type="similarity">
    <text evidence="3">Belongs to the TRAFAC class myosin-kinesin ATPase superfamily. Kinesin family.</text>
</comment>
<dbReference type="InterPro" id="IPR001752">
    <property type="entry name" value="Kinesin_motor_dom"/>
</dbReference>
<comment type="caution">
    <text evidence="3">Lacks conserved residue(s) required for the propagation of feature annotation.</text>
</comment>
<dbReference type="GeneID" id="102808551"/>
<organism evidence="5 6">
    <name type="scientific">Saccoglossus kowalevskii</name>
    <name type="common">Acorn worm</name>
    <dbReference type="NCBI Taxonomy" id="10224"/>
    <lineage>
        <taxon>Eukaryota</taxon>
        <taxon>Metazoa</taxon>
        <taxon>Hemichordata</taxon>
        <taxon>Enteropneusta</taxon>
        <taxon>Harrimaniidae</taxon>
        <taxon>Saccoglossus</taxon>
    </lineage>
</organism>
<evidence type="ECO:0000256" key="1">
    <source>
        <dbReference type="ARBA" id="ARBA00022741"/>
    </source>
</evidence>
<keyword evidence="1" id="KW-0547">Nucleotide-binding</keyword>
<dbReference type="InterPro" id="IPR027417">
    <property type="entry name" value="P-loop_NTPase"/>
</dbReference>
<evidence type="ECO:0000313" key="6">
    <source>
        <dbReference type="RefSeq" id="XP_006814112.1"/>
    </source>
</evidence>
<dbReference type="Gene3D" id="3.40.850.10">
    <property type="entry name" value="Kinesin motor domain"/>
    <property type="match status" value="1"/>
</dbReference>
<dbReference type="SUPFAM" id="SSF52540">
    <property type="entry name" value="P-loop containing nucleoside triphosphate hydrolases"/>
    <property type="match status" value="1"/>
</dbReference>
<sequence>MADKGESVKVAVRVRPFNQRENDRAAKCIIEMQGTSTKITNPDTKETKTFSFDYSYWSHDGFTESADGILEGKPGSKYASQQIVFDDLGQGVLDNAFKGM</sequence>
<proteinExistence type="inferred from homology"/>
<evidence type="ECO:0000256" key="3">
    <source>
        <dbReference type="PROSITE-ProRule" id="PRU00283"/>
    </source>
</evidence>
<dbReference type="RefSeq" id="XP_006814112.1">
    <property type="nucleotide sequence ID" value="XM_006814049.1"/>
</dbReference>
<evidence type="ECO:0000313" key="5">
    <source>
        <dbReference type="Proteomes" id="UP000694865"/>
    </source>
</evidence>
<dbReference type="Proteomes" id="UP000694865">
    <property type="component" value="Unplaced"/>
</dbReference>
<reference evidence="6" key="1">
    <citation type="submission" date="2025-08" db="UniProtKB">
        <authorList>
            <consortium name="RefSeq"/>
        </authorList>
    </citation>
    <scope>IDENTIFICATION</scope>
    <source>
        <tissue evidence="6">Testes</tissue>
    </source>
</reference>
<keyword evidence="5" id="KW-1185">Reference proteome</keyword>
<gene>
    <name evidence="6" type="primary">LOC102808551</name>
</gene>
<feature type="domain" description="Kinesin motor" evidence="4">
    <location>
        <begin position="7"/>
        <end position="100"/>
    </location>
</feature>
<name>A0ABM0M271_SACKO</name>
<dbReference type="PANTHER" id="PTHR47117">
    <property type="entry name" value="STAR-RELATED LIPID TRANSFER PROTEIN 9"/>
    <property type="match status" value="1"/>
</dbReference>
<accession>A0ABM0M271</accession>
<protein>
    <submittedName>
        <fullName evidence="6">Kinesin-like protein KIF28P-like</fullName>
    </submittedName>
</protein>
<dbReference type="PROSITE" id="PS50067">
    <property type="entry name" value="KINESIN_MOTOR_2"/>
    <property type="match status" value="1"/>
</dbReference>
<keyword evidence="2" id="KW-0067">ATP-binding</keyword>